<organism evidence="2">
    <name type="scientific">hydrothermal vent metagenome</name>
    <dbReference type="NCBI Taxonomy" id="652676"/>
    <lineage>
        <taxon>unclassified sequences</taxon>
        <taxon>metagenomes</taxon>
        <taxon>ecological metagenomes</taxon>
    </lineage>
</organism>
<name>A0A3B0XST3_9ZZZZ</name>
<keyword evidence="1" id="KW-1133">Transmembrane helix</keyword>
<dbReference type="EMBL" id="UOFI01000201">
    <property type="protein sequence ID" value="VAW70621.1"/>
    <property type="molecule type" value="Genomic_DNA"/>
</dbReference>
<proteinExistence type="predicted"/>
<keyword evidence="1" id="KW-0812">Transmembrane</keyword>
<accession>A0A3B0XST3</accession>
<keyword evidence="1" id="KW-0472">Membrane</keyword>
<reference evidence="2" key="1">
    <citation type="submission" date="2018-06" db="EMBL/GenBank/DDBJ databases">
        <authorList>
            <person name="Zhirakovskaya E."/>
        </authorList>
    </citation>
    <scope>NUCLEOTIDE SEQUENCE</scope>
</reference>
<evidence type="ECO:0000313" key="2">
    <source>
        <dbReference type="EMBL" id="VAW70621.1"/>
    </source>
</evidence>
<feature type="transmembrane region" description="Helical" evidence="1">
    <location>
        <begin position="37"/>
        <end position="56"/>
    </location>
</feature>
<protein>
    <submittedName>
        <fullName evidence="2">Uncharacterized protein</fullName>
    </submittedName>
</protein>
<gene>
    <name evidence="2" type="ORF">MNBD_GAMMA09-374</name>
</gene>
<sequence length="64" mass="7354">MILINFKKEMRMRSTYKNVVPLLLILIAIVYDELEEYSVFLNIAGGVLVVLFVVLFSEKSSKSK</sequence>
<dbReference type="AlphaFoldDB" id="A0A3B0XST3"/>
<evidence type="ECO:0000256" key="1">
    <source>
        <dbReference type="SAM" id="Phobius"/>
    </source>
</evidence>
<feature type="transmembrane region" description="Helical" evidence="1">
    <location>
        <begin position="15"/>
        <end position="31"/>
    </location>
</feature>